<accession>A0A915EF44</accession>
<name>A0A915EF44_9BILA</name>
<dbReference type="Proteomes" id="UP000887574">
    <property type="component" value="Unplaced"/>
</dbReference>
<reference evidence="2" key="1">
    <citation type="submission" date="2022-11" db="UniProtKB">
        <authorList>
            <consortium name="WormBaseParasite"/>
        </authorList>
    </citation>
    <scope>IDENTIFICATION</scope>
</reference>
<organism evidence="1 2">
    <name type="scientific">Ditylenchus dipsaci</name>
    <dbReference type="NCBI Taxonomy" id="166011"/>
    <lineage>
        <taxon>Eukaryota</taxon>
        <taxon>Metazoa</taxon>
        <taxon>Ecdysozoa</taxon>
        <taxon>Nematoda</taxon>
        <taxon>Chromadorea</taxon>
        <taxon>Rhabditida</taxon>
        <taxon>Tylenchina</taxon>
        <taxon>Tylenchomorpha</taxon>
        <taxon>Sphaerularioidea</taxon>
        <taxon>Anguinidae</taxon>
        <taxon>Anguininae</taxon>
        <taxon>Ditylenchus</taxon>
    </lineage>
</organism>
<evidence type="ECO:0000313" key="2">
    <source>
        <dbReference type="WBParaSite" id="jg6013"/>
    </source>
</evidence>
<protein>
    <submittedName>
        <fullName evidence="2">MULE transposase domain-containing protein</fullName>
    </submittedName>
</protein>
<keyword evidence="1" id="KW-1185">Reference proteome</keyword>
<evidence type="ECO:0000313" key="1">
    <source>
        <dbReference type="Proteomes" id="UP000887574"/>
    </source>
</evidence>
<proteinExistence type="predicted"/>
<dbReference type="AlphaFoldDB" id="A0A915EF44"/>
<sequence length="135" mass="16034">MSSNSENEEVLSFLSKELIEEEEEVRDMCIPYESQLTEDSHQFMVYDSRTTEPDLSWIITWRSQFGHQLLQRTSLVAFDATYAKTPRGFYQYFTLHAYIDGRLLPVAFVWMSHKNEDSYMRVFREMFSLPAECTM</sequence>
<dbReference type="WBParaSite" id="jg6013">
    <property type="protein sequence ID" value="jg6013"/>
    <property type="gene ID" value="jg6013"/>
</dbReference>